<dbReference type="GO" id="GO:0071973">
    <property type="term" value="P:bacterial-type flagellum-dependent cell motility"/>
    <property type="evidence" value="ECO:0007669"/>
    <property type="project" value="InterPro"/>
</dbReference>
<evidence type="ECO:0000256" key="4">
    <source>
        <dbReference type="ARBA" id="ARBA00023143"/>
    </source>
</evidence>
<keyword evidence="4 6" id="KW-0975">Bacterial flagellum</keyword>
<dbReference type="Proteomes" id="UP000626220">
    <property type="component" value="Unassembled WGS sequence"/>
</dbReference>
<dbReference type="GO" id="GO:0030694">
    <property type="term" value="C:bacterial-type flagellum basal body, rod"/>
    <property type="evidence" value="ECO:0007669"/>
    <property type="project" value="InterPro"/>
</dbReference>
<dbReference type="EMBL" id="BNCJ01000001">
    <property type="protein sequence ID" value="GHF36004.1"/>
    <property type="molecule type" value="Genomic_DNA"/>
</dbReference>
<evidence type="ECO:0000313" key="8">
    <source>
        <dbReference type="EMBL" id="GHF36004.1"/>
    </source>
</evidence>
<organism evidence="8 9">
    <name type="scientific">Seohaeicola zhoushanensis</name>
    <dbReference type="NCBI Taxonomy" id="1569283"/>
    <lineage>
        <taxon>Bacteria</taxon>
        <taxon>Pseudomonadati</taxon>
        <taxon>Pseudomonadota</taxon>
        <taxon>Alphaproteobacteria</taxon>
        <taxon>Rhodobacterales</taxon>
        <taxon>Roseobacteraceae</taxon>
        <taxon>Seohaeicola</taxon>
    </lineage>
</organism>
<evidence type="ECO:0000256" key="1">
    <source>
        <dbReference type="ARBA" id="ARBA00004117"/>
    </source>
</evidence>
<reference evidence="8" key="1">
    <citation type="journal article" date="2014" name="Int. J. Syst. Evol. Microbiol.">
        <title>Complete genome sequence of Corynebacterium casei LMG S-19264T (=DSM 44701T), isolated from a smear-ripened cheese.</title>
        <authorList>
            <consortium name="US DOE Joint Genome Institute (JGI-PGF)"/>
            <person name="Walter F."/>
            <person name="Albersmeier A."/>
            <person name="Kalinowski J."/>
            <person name="Ruckert C."/>
        </authorList>
    </citation>
    <scope>NUCLEOTIDE SEQUENCE</scope>
    <source>
        <strain evidence="8">KCTC 42650</strain>
    </source>
</reference>
<dbReference type="AlphaFoldDB" id="A0A8J3M3V3"/>
<comment type="caution">
    <text evidence="8">The sequence shown here is derived from an EMBL/GenBank/DDBJ whole genome shotgun (WGS) entry which is preliminary data.</text>
</comment>
<keyword evidence="8" id="KW-0282">Flagellum</keyword>
<dbReference type="PIRSF" id="PIRSF002889">
    <property type="entry name" value="Rod_FlgB"/>
    <property type="match status" value="1"/>
</dbReference>
<protein>
    <recommendedName>
        <fullName evidence="3 6">Flagellar basal body rod protein FlgB</fullName>
    </recommendedName>
</protein>
<sequence>MKLESMSFFRLASRKMEWLSARQKVIAENVANADTPGYKARDVASFAETLESVTTSAPLARTSSNHITGTDPVGPGLRVEEDKDAWVSSSIDGNSVVLEQQAIRATETTENYRLAASLYRKGYELVTLAVTGIR</sequence>
<evidence type="ECO:0000256" key="3">
    <source>
        <dbReference type="ARBA" id="ARBA00014376"/>
    </source>
</evidence>
<dbReference type="InterPro" id="IPR001444">
    <property type="entry name" value="Flag_bb_rod_N"/>
</dbReference>
<comment type="subcellular location">
    <subcellularLocation>
        <location evidence="1 6">Bacterial flagellum basal body</location>
    </subcellularLocation>
</comment>
<evidence type="ECO:0000313" key="9">
    <source>
        <dbReference type="Proteomes" id="UP000626220"/>
    </source>
</evidence>
<comment type="similarity">
    <text evidence="2 6">Belongs to the flagella basal body rod proteins family.</text>
</comment>
<dbReference type="InterPro" id="IPR006300">
    <property type="entry name" value="FlgB"/>
</dbReference>
<evidence type="ECO:0000256" key="5">
    <source>
        <dbReference type="ARBA" id="ARBA00024934"/>
    </source>
</evidence>
<evidence type="ECO:0000256" key="2">
    <source>
        <dbReference type="ARBA" id="ARBA00009677"/>
    </source>
</evidence>
<keyword evidence="9" id="KW-1185">Reference proteome</keyword>
<proteinExistence type="inferred from homology"/>
<evidence type="ECO:0000259" key="7">
    <source>
        <dbReference type="Pfam" id="PF00460"/>
    </source>
</evidence>
<keyword evidence="8" id="KW-0969">Cilium</keyword>
<evidence type="ECO:0000256" key="6">
    <source>
        <dbReference type="PIRNR" id="PIRNR002889"/>
    </source>
</evidence>
<dbReference type="Pfam" id="PF00460">
    <property type="entry name" value="Flg_bb_rod"/>
    <property type="match status" value="1"/>
</dbReference>
<accession>A0A8J3M3V3</accession>
<feature type="domain" description="Flagellar basal body rod protein N-terminal" evidence="7">
    <location>
        <begin position="19"/>
        <end position="39"/>
    </location>
</feature>
<gene>
    <name evidence="8" type="ORF">GCM10017056_04700</name>
</gene>
<comment type="function">
    <text evidence="5 6">Structural component of flagellum, the bacterial motility apparatus. Part of the rod structure of flagellar basal body.</text>
</comment>
<name>A0A8J3M3V3_9RHOB</name>
<dbReference type="RefSeq" id="WP_189678423.1">
    <property type="nucleotide sequence ID" value="NZ_BNCJ01000001.1"/>
</dbReference>
<dbReference type="NCBIfam" id="TIGR01396">
    <property type="entry name" value="FlgB"/>
    <property type="match status" value="1"/>
</dbReference>
<reference evidence="8" key="2">
    <citation type="submission" date="2020-09" db="EMBL/GenBank/DDBJ databases">
        <authorList>
            <person name="Sun Q."/>
            <person name="Kim S."/>
        </authorList>
    </citation>
    <scope>NUCLEOTIDE SEQUENCE</scope>
    <source>
        <strain evidence="8">KCTC 42650</strain>
    </source>
</reference>
<keyword evidence="8" id="KW-0966">Cell projection</keyword>
<comment type="subunit">
    <text evidence="6">The basal body constitutes a major portion of the flagellar organelle and consists of a number of rings mounted on a central rod.</text>
</comment>